<evidence type="ECO:0000259" key="9">
    <source>
        <dbReference type="Pfam" id="PF00561"/>
    </source>
</evidence>
<dbReference type="GO" id="GO:0016788">
    <property type="term" value="F:hydrolase activity, acting on ester bonds"/>
    <property type="evidence" value="ECO:0007669"/>
    <property type="project" value="InterPro"/>
</dbReference>
<gene>
    <name evidence="10" type="ORF">WH47_00394</name>
</gene>
<reference evidence="10 11" key="1">
    <citation type="submission" date="2015-07" db="EMBL/GenBank/DDBJ databases">
        <title>The genome of Habropoda laboriosa.</title>
        <authorList>
            <person name="Pan H."/>
            <person name="Kapheim K."/>
        </authorList>
    </citation>
    <scope>NUCLEOTIDE SEQUENCE [LARGE SCALE GENOMIC DNA]</scope>
    <source>
        <strain evidence="10">0110345459</strain>
    </source>
</reference>
<accession>A0A0L7R7G3</accession>
<evidence type="ECO:0000256" key="5">
    <source>
        <dbReference type="ARBA" id="ARBA00023098"/>
    </source>
</evidence>
<protein>
    <recommendedName>
        <fullName evidence="7">Lipase</fullName>
    </recommendedName>
</protein>
<organism evidence="10 11">
    <name type="scientific">Habropoda laboriosa</name>
    <dbReference type="NCBI Taxonomy" id="597456"/>
    <lineage>
        <taxon>Eukaryota</taxon>
        <taxon>Metazoa</taxon>
        <taxon>Ecdysozoa</taxon>
        <taxon>Arthropoda</taxon>
        <taxon>Hexapoda</taxon>
        <taxon>Insecta</taxon>
        <taxon>Pterygota</taxon>
        <taxon>Neoptera</taxon>
        <taxon>Endopterygota</taxon>
        <taxon>Hymenoptera</taxon>
        <taxon>Apocrita</taxon>
        <taxon>Aculeata</taxon>
        <taxon>Apoidea</taxon>
        <taxon>Anthophila</taxon>
        <taxon>Apidae</taxon>
        <taxon>Habropoda</taxon>
    </lineage>
</organism>
<keyword evidence="3 7" id="KW-0378">Hydrolase</keyword>
<comment type="similarity">
    <text evidence="1 7">Belongs to the AB hydrolase superfamily. Lipase family.</text>
</comment>
<evidence type="ECO:0000313" key="11">
    <source>
        <dbReference type="Proteomes" id="UP000053825"/>
    </source>
</evidence>
<dbReference type="Pfam" id="PF00561">
    <property type="entry name" value="Abhydrolase_1"/>
    <property type="match status" value="1"/>
</dbReference>
<name>A0A0L7R7G3_9HYME</name>
<dbReference type="EMBL" id="KQ414642">
    <property type="protein sequence ID" value="KOC66701.1"/>
    <property type="molecule type" value="Genomic_DNA"/>
</dbReference>
<dbReference type="GO" id="GO:0016042">
    <property type="term" value="P:lipid catabolic process"/>
    <property type="evidence" value="ECO:0007669"/>
    <property type="project" value="UniProtKB-KW"/>
</dbReference>
<feature type="active site" description="Nucleophile" evidence="8">
    <location>
        <position position="177"/>
    </location>
</feature>
<dbReference type="Proteomes" id="UP000053825">
    <property type="component" value="Unassembled WGS sequence"/>
</dbReference>
<dbReference type="SUPFAM" id="SSF53474">
    <property type="entry name" value="alpha/beta-Hydrolases"/>
    <property type="match status" value="1"/>
</dbReference>
<dbReference type="FunFam" id="3.40.50.1820:FF:000021">
    <property type="entry name" value="Lipase"/>
    <property type="match status" value="1"/>
</dbReference>
<keyword evidence="5" id="KW-0443">Lipid metabolism</keyword>
<dbReference type="AlphaFoldDB" id="A0A0L7R7G3"/>
<evidence type="ECO:0000256" key="7">
    <source>
        <dbReference type="PIRNR" id="PIRNR000862"/>
    </source>
</evidence>
<keyword evidence="2" id="KW-0732">Signal</keyword>
<proteinExistence type="inferred from homology"/>
<dbReference type="OrthoDB" id="9974421at2759"/>
<dbReference type="STRING" id="597456.A0A0L7R7G3"/>
<evidence type="ECO:0000256" key="1">
    <source>
        <dbReference type="ARBA" id="ARBA00010701"/>
    </source>
</evidence>
<dbReference type="PIRSF" id="PIRSF000862">
    <property type="entry name" value="Steryl_ester_lip"/>
    <property type="match status" value="1"/>
</dbReference>
<evidence type="ECO:0000256" key="3">
    <source>
        <dbReference type="ARBA" id="ARBA00022801"/>
    </source>
</evidence>
<feature type="domain" description="AB hydrolase-1" evidence="9">
    <location>
        <begin position="84"/>
        <end position="390"/>
    </location>
</feature>
<dbReference type="InterPro" id="IPR025483">
    <property type="entry name" value="Lipase_euk"/>
</dbReference>
<dbReference type="InterPro" id="IPR029058">
    <property type="entry name" value="AB_hydrolase_fold"/>
</dbReference>
<evidence type="ECO:0000313" key="10">
    <source>
        <dbReference type="EMBL" id="KOC66701.1"/>
    </source>
</evidence>
<sequence length="409" mass="47419">MSVTTNEDETGMTTPELIAIHGYVSETHHIWTEDGYCLDVHRILPSKLHKHSYYDRSENNVEILNDKRPIEYTSYEVNRREQEPVLIYHGLLSSSADWVLSGPRKALAYILCDNGYDVWLGNARGNTYSRKHKQYTTRDREFWDFSWHEIGYYDLPATIDYILEQTGHTELNYVGYSQGTTAFFVMASEKSEYNRKVKGMISLAPIAFLSNHRSPLLKFIVPFYGLMEWGTSYCNIHQWFARNRLQTRALGTIFRNASGGFTEGFWMYWFSLIAGYDSDQVEKSMLSLIFGHFPAGASVKQIIHYCQSILSGTFCKFDYGATENLKMYGSTQPPKYDLKEVKTPVAIFYSENDFLTDPADVKKLTDRLPNVIQTKKIEYSKFNHIDYMWGRDARTLLYNAVVTALRKIR</sequence>
<feature type="active site" description="Charge relay system" evidence="8">
    <location>
        <position position="384"/>
    </location>
</feature>
<evidence type="ECO:0000256" key="4">
    <source>
        <dbReference type="ARBA" id="ARBA00022963"/>
    </source>
</evidence>
<evidence type="ECO:0000256" key="2">
    <source>
        <dbReference type="ARBA" id="ARBA00022729"/>
    </source>
</evidence>
<dbReference type="InterPro" id="IPR000073">
    <property type="entry name" value="AB_hydrolase_1"/>
</dbReference>
<dbReference type="PANTHER" id="PTHR11005">
    <property type="entry name" value="LYSOSOMAL ACID LIPASE-RELATED"/>
    <property type="match status" value="1"/>
</dbReference>
<dbReference type="Gene3D" id="3.40.50.1820">
    <property type="entry name" value="alpha/beta hydrolase"/>
    <property type="match status" value="1"/>
</dbReference>
<evidence type="ECO:0000256" key="6">
    <source>
        <dbReference type="ARBA" id="ARBA00023180"/>
    </source>
</evidence>
<feature type="active site" description="Charge relay system" evidence="8">
    <location>
        <position position="353"/>
    </location>
</feature>
<keyword evidence="11" id="KW-1185">Reference proteome</keyword>
<evidence type="ECO:0000256" key="8">
    <source>
        <dbReference type="PIRSR" id="PIRSR000862-1"/>
    </source>
</evidence>
<keyword evidence="6" id="KW-0325">Glycoprotein</keyword>
<keyword evidence="4 7" id="KW-0442">Lipid degradation</keyword>